<dbReference type="HAMAP" id="MF_01940">
    <property type="entry name" value="RNA_CPDase"/>
    <property type="match status" value="1"/>
</dbReference>
<proteinExistence type="inferred from homology"/>
<dbReference type="PANTHER" id="PTHR35561">
    <property type="entry name" value="RNA 2',3'-CYCLIC PHOSPHODIESTERASE"/>
    <property type="match status" value="1"/>
</dbReference>
<gene>
    <name evidence="4" type="ORF">SE16_11050</name>
</gene>
<evidence type="ECO:0000313" key="4">
    <source>
        <dbReference type="EMBL" id="KPL87091.1"/>
    </source>
</evidence>
<dbReference type="GO" id="GO:0004113">
    <property type="term" value="F:2',3'-cyclic-nucleotide 3'-phosphodiesterase activity"/>
    <property type="evidence" value="ECO:0007669"/>
    <property type="project" value="InterPro"/>
</dbReference>
<comment type="function">
    <text evidence="2">Hydrolyzes RNA 2',3'-cyclic phosphodiester to an RNA 2'-phosphomonoester.</text>
</comment>
<feature type="active site" description="Proton acceptor" evidence="2">
    <location>
        <position position="137"/>
    </location>
</feature>
<keyword evidence="1 2" id="KW-0378">Hydrolase</keyword>
<feature type="short sequence motif" description="HXTX 1" evidence="2">
    <location>
        <begin position="49"/>
        <end position="52"/>
    </location>
</feature>
<sequence>MSERDTIRAFLAVELPASVRQTIARLQRQLQRELPHADMLRWVNPDIAHITLKFLGETPVAEIGRVSDAVEAVARRHAPFTTSLGSLGVFPHIQRPRVLWVEATDENGAFRRLARDIETTMQALGFQPAQEKRYIPHITLARVRQRIRRHEQAAIGETIGDLEVALDMQWRVETITFMRSVLTPQGPHYTPLSTHALQPPTETEEA</sequence>
<feature type="active site" description="Proton donor" evidence="2">
    <location>
        <position position="49"/>
    </location>
</feature>
<evidence type="ECO:0000256" key="1">
    <source>
        <dbReference type="ARBA" id="ARBA00022801"/>
    </source>
</evidence>
<feature type="short sequence motif" description="HXTX 2" evidence="2">
    <location>
        <begin position="137"/>
        <end position="140"/>
    </location>
</feature>
<dbReference type="GO" id="GO:0008664">
    <property type="term" value="F:RNA 2',3'-cyclic 3'-phosphodiesterase activity"/>
    <property type="evidence" value="ECO:0007669"/>
    <property type="project" value="UniProtKB-EC"/>
</dbReference>
<name>A0A0P6XUK0_9CHLR</name>
<dbReference type="RefSeq" id="WP_060687595.1">
    <property type="nucleotide sequence ID" value="NZ_LGKN01000006.1"/>
</dbReference>
<feature type="domain" description="Phosphoesterase HXTX" evidence="3">
    <location>
        <begin position="108"/>
        <end position="189"/>
    </location>
</feature>
<feature type="domain" description="Phosphoesterase HXTX" evidence="3">
    <location>
        <begin position="13"/>
        <end position="100"/>
    </location>
</feature>
<dbReference type="EMBL" id="LGKN01000006">
    <property type="protein sequence ID" value="KPL87091.1"/>
    <property type="molecule type" value="Genomic_DNA"/>
</dbReference>
<dbReference type="Gene3D" id="3.90.1140.10">
    <property type="entry name" value="Cyclic phosphodiesterase"/>
    <property type="match status" value="1"/>
</dbReference>
<organism evidence="4 5">
    <name type="scientific">Ardenticatena maritima</name>
    <dbReference type="NCBI Taxonomy" id="872965"/>
    <lineage>
        <taxon>Bacteria</taxon>
        <taxon>Bacillati</taxon>
        <taxon>Chloroflexota</taxon>
        <taxon>Ardenticatenia</taxon>
        <taxon>Ardenticatenales</taxon>
        <taxon>Ardenticatenaceae</taxon>
        <taxon>Ardenticatena</taxon>
    </lineage>
</organism>
<dbReference type="SUPFAM" id="SSF55144">
    <property type="entry name" value="LigT-like"/>
    <property type="match status" value="1"/>
</dbReference>
<dbReference type="PATRIC" id="fig|872965.6.peg.2670"/>
<evidence type="ECO:0000313" key="5">
    <source>
        <dbReference type="Proteomes" id="UP000050502"/>
    </source>
</evidence>
<dbReference type="InterPro" id="IPR014051">
    <property type="entry name" value="Phosphoesterase_HXTX"/>
</dbReference>
<accession>A0A0P6XUK0</accession>
<dbReference type="EC" id="3.1.4.58" evidence="2"/>
<dbReference type="AlphaFoldDB" id="A0A0P6XUK0"/>
<dbReference type="InterPro" id="IPR009097">
    <property type="entry name" value="Cyclic_Pdiesterase"/>
</dbReference>
<dbReference type="NCBIfam" id="TIGR02258">
    <property type="entry name" value="2_5_ligase"/>
    <property type="match status" value="1"/>
</dbReference>
<reference evidence="4 5" key="1">
    <citation type="submission" date="2015-07" db="EMBL/GenBank/DDBJ databases">
        <title>Whole genome sequence of Ardenticatena maritima DSM 23922.</title>
        <authorList>
            <person name="Hemp J."/>
            <person name="Ward L.M."/>
            <person name="Pace L.A."/>
            <person name="Fischer W.W."/>
        </authorList>
    </citation>
    <scope>NUCLEOTIDE SEQUENCE [LARGE SCALE GENOMIC DNA]</scope>
    <source>
        <strain evidence="4 5">110S</strain>
    </source>
</reference>
<protein>
    <recommendedName>
        <fullName evidence="2">RNA 2',3'-cyclic phosphodiesterase</fullName>
        <shortName evidence="2">RNA 2',3'-CPDase</shortName>
        <ecNumber evidence="2">3.1.4.58</ecNumber>
    </recommendedName>
</protein>
<comment type="catalytic activity">
    <reaction evidence="2">
        <text>a 3'-end 2',3'-cyclophospho-ribonucleotide-RNA + H2O = a 3'-end 2'-phospho-ribonucleotide-RNA + H(+)</text>
        <dbReference type="Rhea" id="RHEA:11828"/>
        <dbReference type="Rhea" id="RHEA-COMP:10464"/>
        <dbReference type="Rhea" id="RHEA-COMP:17353"/>
        <dbReference type="ChEBI" id="CHEBI:15377"/>
        <dbReference type="ChEBI" id="CHEBI:15378"/>
        <dbReference type="ChEBI" id="CHEBI:83064"/>
        <dbReference type="ChEBI" id="CHEBI:173113"/>
        <dbReference type="EC" id="3.1.4.58"/>
    </reaction>
</comment>
<dbReference type="PANTHER" id="PTHR35561:SF1">
    <property type="entry name" value="RNA 2',3'-CYCLIC PHOSPHODIESTERASE"/>
    <property type="match status" value="1"/>
</dbReference>
<evidence type="ECO:0000259" key="3">
    <source>
        <dbReference type="Pfam" id="PF02834"/>
    </source>
</evidence>
<evidence type="ECO:0000256" key="2">
    <source>
        <dbReference type="HAMAP-Rule" id="MF_01940"/>
    </source>
</evidence>
<dbReference type="InterPro" id="IPR004175">
    <property type="entry name" value="RNA_CPDase"/>
</dbReference>
<dbReference type="Pfam" id="PF02834">
    <property type="entry name" value="LigT_PEase"/>
    <property type="match status" value="2"/>
</dbReference>
<comment type="similarity">
    <text evidence="2">Belongs to the 2H phosphoesterase superfamily. ThpR family.</text>
</comment>
<dbReference type="Proteomes" id="UP000050502">
    <property type="component" value="Unassembled WGS sequence"/>
</dbReference>
<comment type="caution">
    <text evidence="4">The sequence shown here is derived from an EMBL/GenBank/DDBJ whole genome shotgun (WGS) entry which is preliminary data.</text>
</comment>